<keyword evidence="3" id="KW-1185">Reference proteome</keyword>
<reference evidence="2" key="2">
    <citation type="submission" date="2015-06" db="UniProtKB">
        <authorList>
            <consortium name="EnsemblPlants"/>
        </authorList>
    </citation>
    <scope>IDENTIFICATION</scope>
</reference>
<dbReference type="Gramene" id="ORUFI03G16500.1">
    <property type="protein sequence ID" value="ORUFI03G16500.1"/>
    <property type="gene ID" value="ORUFI03G16500"/>
</dbReference>
<feature type="compositionally biased region" description="Basic residues" evidence="1">
    <location>
        <begin position="118"/>
        <end position="131"/>
    </location>
</feature>
<accession>A0A0E0NUH4</accession>
<organism evidence="2 3">
    <name type="scientific">Oryza rufipogon</name>
    <name type="common">Brownbeard rice</name>
    <name type="synonym">Asian wild rice</name>
    <dbReference type="NCBI Taxonomy" id="4529"/>
    <lineage>
        <taxon>Eukaryota</taxon>
        <taxon>Viridiplantae</taxon>
        <taxon>Streptophyta</taxon>
        <taxon>Embryophyta</taxon>
        <taxon>Tracheophyta</taxon>
        <taxon>Spermatophyta</taxon>
        <taxon>Magnoliopsida</taxon>
        <taxon>Liliopsida</taxon>
        <taxon>Poales</taxon>
        <taxon>Poaceae</taxon>
        <taxon>BOP clade</taxon>
        <taxon>Oryzoideae</taxon>
        <taxon>Oryzeae</taxon>
        <taxon>Oryzinae</taxon>
        <taxon>Oryza</taxon>
    </lineage>
</organism>
<evidence type="ECO:0000256" key="1">
    <source>
        <dbReference type="SAM" id="MobiDB-lite"/>
    </source>
</evidence>
<sequence>MATCSPFTSGSWRPTRSRALDADDALLHSAACVPTPRSRAAAASNYRLCPGALRAADTLLDTAVACTMRPCEPPPPCSRAADAQSTHRWPGALLKPIAIGVVVFDSGSGEAGGEKRELARHHSWRGRRRGR</sequence>
<dbReference type="HOGENOM" id="CLU_1930981_0_0_1"/>
<evidence type="ECO:0000313" key="2">
    <source>
        <dbReference type="EnsemblPlants" id="ORUFI03G16500.1"/>
    </source>
</evidence>
<feature type="region of interest" description="Disordered" evidence="1">
    <location>
        <begin position="107"/>
        <end position="131"/>
    </location>
</feature>
<protein>
    <submittedName>
        <fullName evidence="2">Uncharacterized protein</fullName>
    </submittedName>
</protein>
<proteinExistence type="predicted"/>
<dbReference type="EnsemblPlants" id="ORUFI03G16500.1">
    <property type="protein sequence ID" value="ORUFI03G16500.1"/>
    <property type="gene ID" value="ORUFI03G16500"/>
</dbReference>
<dbReference type="AlphaFoldDB" id="A0A0E0NUH4"/>
<reference evidence="3" key="1">
    <citation type="submission" date="2013-06" db="EMBL/GenBank/DDBJ databases">
        <authorList>
            <person name="Zhao Q."/>
        </authorList>
    </citation>
    <scope>NUCLEOTIDE SEQUENCE</scope>
    <source>
        <strain evidence="3">cv. W1943</strain>
    </source>
</reference>
<evidence type="ECO:0000313" key="3">
    <source>
        <dbReference type="Proteomes" id="UP000008022"/>
    </source>
</evidence>
<dbReference type="Proteomes" id="UP000008022">
    <property type="component" value="Unassembled WGS sequence"/>
</dbReference>
<name>A0A0E0NUH4_ORYRU</name>